<gene>
    <name evidence="14" type="ORF">NBR_LOCUS2723</name>
</gene>
<dbReference type="GO" id="GO:0015280">
    <property type="term" value="F:ligand-gated sodium channel activity"/>
    <property type="evidence" value="ECO:0007669"/>
    <property type="project" value="TreeGrafter"/>
</dbReference>
<keyword evidence="8 13" id="KW-0406">Ion transport</keyword>
<dbReference type="FunFam" id="1.10.287.770:FF:000001">
    <property type="entry name" value="Acid-sensing ion channel subunit 1"/>
    <property type="match status" value="1"/>
</dbReference>
<keyword evidence="3 13" id="KW-0813">Transport</keyword>
<keyword evidence="4 13" id="KW-0894">Sodium channel</keyword>
<evidence type="ECO:0000313" key="15">
    <source>
        <dbReference type="Proteomes" id="UP000271162"/>
    </source>
</evidence>
<keyword evidence="10" id="KW-0325">Glycoprotein</keyword>
<comment type="similarity">
    <text evidence="2 13">Belongs to the amiloride-sensitive sodium channel (TC 1.A.6) family.</text>
</comment>
<proteinExistence type="inferred from homology"/>
<keyword evidence="5 13" id="KW-0812">Transmembrane</keyword>
<evidence type="ECO:0000256" key="7">
    <source>
        <dbReference type="ARBA" id="ARBA00023053"/>
    </source>
</evidence>
<comment type="subcellular location">
    <subcellularLocation>
        <location evidence="1">Membrane</location>
        <topology evidence="1">Multi-pass membrane protein</topology>
    </subcellularLocation>
</comment>
<dbReference type="OMA" id="TESECEH"/>
<dbReference type="PRINTS" id="PR01078">
    <property type="entry name" value="AMINACHANNEL"/>
</dbReference>
<keyword evidence="11 13" id="KW-0739">Sodium transport</keyword>
<keyword evidence="9" id="KW-0472">Membrane</keyword>
<keyword evidence="6" id="KW-1133">Transmembrane helix</keyword>
<evidence type="ECO:0000256" key="3">
    <source>
        <dbReference type="ARBA" id="ARBA00022448"/>
    </source>
</evidence>
<reference evidence="16" key="1">
    <citation type="submission" date="2017-02" db="UniProtKB">
        <authorList>
            <consortium name="WormBaseParasite"/>
        </authorList>
    </citation>
    <scope>IDENTIFICATION</scope>
</reference>
<dbReference type="Pfam" id="PF00858">
    <property type="entry name" value="ASC"/>
    <property type="match status" value="1"/>
</dbReference>
<evidence type="ECO:0000256" key="5">
    <source>
        <dbReference type="ARBA" id="ARBA00022692"/>
    </source>
</evidence>
<evidence type="ECO:0000256" key="11">
    <source>
        <dbReference type="ARBA" id="ARBA00023201"/>
    </source>
</evidence>
<dbReference type="InterPro" id="IPR001873">
    <property type="entry name" value="ENaC"/>
</dbReference>
<evidence type="ECO:0000256" key="2">
    <source>
        <dbReference type="ARBA" id="ARBA00007193"/>
    </source>
</evidence>
<keyword evidence="7" id="KW-0915">Sodium</keyword>
<evidence type="ECO:0000256" key="4">
    <source>
        <dbReference type="ARBA" id="ARBA00022461"/>
    </source>
</evidence>
<dbReference type="PROSITE" id="PS01206">
    <property type="entry name" value="ASC"/>
    <property type="match status" value="1"/>
</dbReference>
<dbReference type="InterPro" id="IPR020903">
    <property type="entry name" value="ENaC_CS"/>
</dbReference>
<sequence length="207" mass="23269">MINIIFKKSLTRLPAPYGDCIKQGKDGDFIYVSKAYSTEGCQRSCIQRHLATTCGCGDPRYPPFRTTKNCPVDDPVKRECLKREIQYAMRHPKTAGCKCRQPCSQDVYSVSYSASRWPAVPGDQSGCPMGMAPHHCLMYKREQGAMIEVYFEQLNYESLLESEAYGLPNLLSDFGGQLGLWMGVSVITIMEVKKALMVLRLPCESPF</sequence>
<dbReference type="GO" id="GO:0005886">
    <property type="term" value="C:plasma membrane"/>
    <property type="evidence" value="ECO:0007669"/>
    <property type="project" value="TreeGrafter"/>
</dbReference>
<dbReference type="Gene3D" id="1.10.287.820">
    <property type="entry name" value="Acid-sensing ion channel domain"/>
    <property type="match status" value="1"/>
</dbReference>
<evidence type="ECO:0000256" key="13">
    <source>
        <dbReference type="RuleBase" id="RU000679"/>
    </source>
</evidence>
<dbReference type="PANTHER" id="PTHR11690">
    <property type="entry name" value="AMILORIDE-SENSITIVE SODIUM CHANNEL-RELATED"/>
    <property type="match status" value="1"/>
</dbReference>
<evidence type="ECO:0000256" key="1">
    <source>
        <dbReference type="ARBA" id="ARBA00004141"/>
    </source>
</evidence>
<keyword evidence="12 13" id="KW-0407">Ion channel</keyword>
<dbReference type="Gene3D" id="1.10.287.770">
    <property type="entry name" value="YojJ-like"/>
    <property type="match status" value="1"/>
</dbReference>
<dbReference type="STRING" id="27835.A0A0N4XJL9"/>
<reference evidence="14 15" key="2">
    <citation type="submission" date="2018-11" db="EMBL/GenBank/DDBJ databases">
        <authorList>
            <consortium name="Pathogen Informatics"/>
        </authorList>
    </citation>
    <scope>NUCLEOTIDE SEQUENCE [LARGE SCALE GENOMIC DNA]</scope>
</reference>
<organism evidence="16">
    <name type="scientific">Nippostrongylus brasiliensis</name>
    <name type="common">Rat hookworm</name>
    <dbReference type="NCBI Taxonomy" id="27835"/>
    <lineage>
        <taxon>Eukaryota</taxon>
        <taxon>Metazoa</taxon>
        <taxon>Ecdysozoa</taxon>
        <taxon>Nematoda</taxon>
        <taxon>Chromadorea</taxon>
        <taxon>Rhabditida</taxon>
        <taxon>Rhabditina</taxon>
        <taxon>Rhabditomorpha</taxon>
        <taxon>Strongyloidea</taxon>
        <taxon>Heligmosomidae</taxon>
        <taxon>Nippostrongylus</taxon>
    </lineage>
</organism>
<dbReference type="PANTHER" id="PTHR11690:SF282">
    <property type="entry name" value="DEGENERIN-LIKE PROTEIN ASIC-1"/>
    <property type="match status" value="1"/>
</dbReference>
<dbReference type="Proteomes" id="UP000271162">
    <property type="component" value="Unassembled WGS sequence"/>
</dbReference>
<keyword evidence="15" id="KW-1185">Reference proteome</keyword>
<protein>
    <submittedName>
        <fullName evidence="16">Degenerin-like protein asic-1 (inferred by orthology to a C. elegans protein)</fullName>
    </submittedName>
</protein>
<evidence type="ECO:0000256" key="10">
    <source>
        <dbReference type="ARBA" id="ARBA00023180"/>
    </source>
</evidence>
<dbReference type="WBParaSite" id="NBR_0000272101-mRNA-1">
    <property type="protein sequence ID" value="NBR_0000272101-mRNA-1"/>
    <property type="gene ID" value="NBR_0000272101"/>
</dbReference>
<dbReference type="AlphaFoldDB" id="A0A0N4XJL9"/>
<evidence type="ECO:0000313" key="14">
    <source>
        <dbReference type="EMBL" id="VDL66312.1"/>
    </source>
</evidence>
<evidence type="ECO:0000256" key="6">
    <source>
        <dbReference type="ARBA" id="ARBA00022989"/>
    </source>
</evidence>
<name>A0A0N4XJL9_NIPBR</name>
<accession>A0A0N4XJL9</accession>
<evidence type="ECO:0000256" key="8">
    <source>
        <dbReference type="ARBA" id="ARBA00023065"/>
    </source>
</evidence>
<evidence type="ECO:0000313" key="16">
    <source>
        <dbReference type="WBParaSite" id="NBR_0000272101-mRNA-1"/>
    </source>
</evidence>
<evidence type="ECO:0000256" key="12">
    <source>
        <dbReference type="ARBA" id="ARBA00023303"/>
    </source>
</evidence>
<evidence type="ECO:0000256" key="9">
    <source>
        <dbReference type="ARBA" id="ARBA00023136"/>
    </source>
</evidence>
<dbReference type="EMBL" id="UYSL01003386">
    <property type="protein sequence ID" value="VDL66312.1"/>
    <property type="molecule type" value="Genomic_DNA"/>
</dbReference>